<reference evidence="2 3" key="1">
    <citation type="submission" date="2024-04" db="EMBL/GenBank/DDBJ databases">
        <authorList>
            <person name="Waldvogel A.-M."/>
            <person name="Schoenle A."/>
        </authorList>
    </citation>
    <scope>NUCLEOTIDE SEQUENCE [LARGE SCALE GENOMIC DNA]</scope>
</reference>
<evidence type="ECO:0000256" key="1">
    <source>
        <dbReference type="SAM" id="MobiDB-lite"/>
    </source>
</evidence>
<feature type="region of interest" description="Disordered" evidence="1">
    <location>
        <begin position="70"/>
        <end position="92"/>
    </location>
</feature>
<evidence type="ECO:0000313" key="3">
    <source>
        <dbReference type="Proteomes" id="UP001497482"/>
    </source>
</evidence>
<proteinExistence type="predicted"/>
<gene>
    <name evidence="2" type="ORF">KC01_LOCUS19784</name>
</gene>
<dbReference type="AlphaFoldDB" id="A0AAV2KSJ9"/>
<dbReference type="EMBL" id="OZ035841">
    <property type="protein sequence ID" value="CAL1590247.1"/>
    <property type="molecule type" value="Genomic_DNA"/>
</dbReference>
<evidence type="ECO:0000313" key="2">
    <source>
        <dbReference type="EMBL" id="CAL1590247.1"/>
    </source>
</evidence>
<accession>A0AAV2KSJ9</accession>
<sequence length="92" mass="9963">MCGGRADRCVTLSFSGGTQREGGGRNYGDDMECVSPAATAHRLLCPAEGCRPRPAPRSGRHRFLNVIPASRKEHFSSETRSSPLGRGKMMDL</sequence>
<keyword evidence="3" id="KW-1185">Reference proteome</keyword>
<protein>
    <submittedName>
        <fullName evidence="2">Uncharacterized protein</fullName>
    </submittedName>
</protein>
<organism evidence="2 3">
    <name type="scientific">Knipowitschia caucasica</name>
    <name type="common">Caucasian dwarf goby</name>
    <name type="synonym">Pomatoschistus caucasicus</name>
    <dbReference type="NCBI Taxonomy" id="637954"/>
    <lineage>
        <taxon>Eukaryota</taxon>
        <taxon>Metazoa</taxon>
        <taxon>Chordata</taxon>
        <taxon>Craniata</taxon>
        <taxon>Vertebrata</taxon>
        <taxon>Euteleostomi</taxon>
        <taxon>Actinopterygii</taxon>
        <taxon>Neopterygii</taxon>
        <taxon>Teleostei</taxon>
        <taxon>Neoteleostei</taxon>
        <taxon>Acanthomorphata</taxon>
        <taxon>Gobiaria</taxon>
        <taxon>Gobiiformes</taxon>
        <taxon>Gobioidei</taxon>
        <taxon>Gobiidae</taxon>
        <taxon>Gobiinae</taxon>
        <taxon>Knipowitschia</taxon>
    </lineage>
</organism>
<name>A0AAV2KSJ9_KNICA</name>
<dbReference type="Proteomes" id="UP001497482">
    <property type="component" value="Chromosome 19"/>
</dbReference>